<dbReference type="Gene3D" id="1.20.5.420">
    <property type="entry name" value="Immunoglobulin FC, subunit C"/>
    <property type="match status" value="1"/>
</dbReference>
<dbReference type="SUPFAM" id="SSF46997">
    <property type="entry name" value="Bacterial immunoglobulin/albumin-binding domains"/>
    <property type="match status" value="1"/>
</dbReference>
<gene>
    <name evidence="2" type="primary">ebhA_6</name>
    <name evidence="2" type="ORF">NCTC7878_02975</name>
</gene>
<name>A0A2X2K5M7_STAAU</name>
<dbReference type="EMBL" id="UAUX01000011">
    <property type="protein sequence ID" value="SPZ99826.1"/>
    <property type="molecule type" value="Genomic_DNA"/>
</dbReference>
<dbReference type="AlphaFoldDB" id="A0A2X2K5M7"/>
<protein>
    <submittedName>
        <fullName evidence="2">Extracellular matrix binding protein</fullName>
    </submittedName>
</protein>
<accession>A0A2X2K5M7</accession>
<reference evidence="2 3" key="1">
    <citation type="submission" date="2018-06" db="EMBL/GenBank/DDBJ databases">
        <authorList>
            <consortium name="Pathogen Informatics"/>
            <person name="Doyle S."/>
        </authorList>
    </citation>
    <scope>NUCLEOTIDE SEQUENCE [LARGE SCALE GENOMIC DNA]</scope>
    <source>
        <strain evidence="2 3">NCTC7878</strain>
    </source>
</reference>
<evidence type="ECO:0000313" key="3">
    <source>
        <dbReference type="Proteomes" id="UP000249913"/>
    </source>
</evidence>
<dbReference type="InterPro" id="IPR009063">
    <property type="entry name" value="Ig/albumin-bd_sf"/>
</dbReference>
<sequence>MHLLKRINTKRSVNYTDADQPKQQAYDTAVTQAEAITNANGSNANETQVQAALNQLNQAKND</sequence>
<organism evidence="2 3">
    <name type="scientific">Staphylococcus aureus</name>
    <dbReference type="NCBI Taxonomy" id="1280"/>
    <lineage>
        <taxon>Bacteria</taxon>
        <taxon>Bacillati</taxon>
        <taxon>Bacillota</taxon>
        <taxon>Bacilli</taxon>
        <taxon>Bacillales</taxon>
        <taxon>Staphylococcaceae</taxon>
        <taxon>Staphylococcus</taxon>
    </lineage>
</organism>
<evidence type="ECO:0000313" key="2">
    <source>
        <dbReference type="EMBL" id="SPZ99826.1"/>
    </source>
</evidence>
<dbReference type="Proteomes" id="UP000249913">
    <property type="component" value="Unassembled WGS sequence"/>
</dbReference>
<dbReference type="Pfam" id="PF07554">
    <property type="entry name" value="FIVAR"/>
    <property type="match status" value="1"/>
</dbReference>
<evidence type="ECO:0000256" key="1">
    <source>
        <dbReference type="ARBA" id="ARBA00022737"/>
    </source>
</evidence>
<keyword evidence="1" id="KW-0677">Repeat</keyword>
<proteinExistence type="predicted"/>